<dbReference type="AlphaFoldDB" id="A0A939GZG4"/>
<dbReference type="InterPro" id="IPR036249">
    <property type="entry name" value="Thioredoxin-like_sf"/>
</dbReference>
<sequence length="123" mass="13080">MSMGTRPGTTLWQPITDCADLQTRLPSAPTALVLWGGTHCGVCQAIAPRLAAMAAEHFPQLPLLYVDCQATPAACAQYGVFTLPVLRLYVNGHSALEYARAFGVAQVQQEVAAVLARLAALED</sequence>
<dbReference type="PROSITE" id="PS51352">
    <property type="entry name" value="THIOREDOXIN_2"/>
    <property type="match status" value="1"/>
</dbReference>
<name>A0A939GZG4_9BURK</name>
<dbReference type="Pfam" id="PF00085">
    <property type="entry name" value="Thioredoxin"/>
    <property type="match status" value="1"/>
</dbReference>
<dbReference type="CDD" id="cd02947">
    <property type="entry name" value="TRX_family"/>
    <property type="match status" value="1"/>
</dbReference>
<evidence type="ECO:0000313" key="3">
    <source>
        <dbReference type="Proteomes" id="UP000664731"/>
    </source>
</evidence>
<evidence type="ECO:0000313" key="2">
    <source>
        <dbReference type="EMBL" id="MBO1250101.1"/>
    </source>
</evidence>
<gene>
    <name evidence="2" type="ORF">J1777_09740</name>
</gene>
<accession>A0A939GZG4</accession>
<dbReference type="SUPFAM" id="SSF52833">
    <property type="entry name" value="Thioredoxin-like"/>
    <property type="match status" value="1"/>
</dbReference>
<evidence type="ECO:0000259" key="1">
    <source>
        <dbReference type="PROSITE" id="PS51352"/>
    </source>
</evidence>
<dbReference type="EMBL" id="JAFNME010000020">
    <property type="protein sequence ID" value="MBO1250101.1"/>
    <property type="molecule type" value="Genomic_DNA"/>
</dbReference>
<feature type="domain" description="Thioredoxin" evidence="1">
    <location>
        <begin position="1"/>
        <end position="116"/>
    </location>
</feature>
<dbReference type="InterPro" id="IPR013766">
    <property type="entry name" value="Thioredoxin_domain"/>
</dbReference>
<dbReference type="Proteomes" id="UP000664731">
    <property type="component" value="Unassembled WGS sequence"/>
</dbReference>
<reference evidence="2" key="1">
    <citation type="submission" date="2021-03" db="EMBL/GenBank/DDBJ databases">
        <title>Comamonas denitrificans.</title>
        <authorList>
            <person name="Finster K."/>
        </authorList>
    </citation>
    <scope>NUCLEOTIDE SEQUENCE</scope>
    <source>
        <strain evidence="2">MM2021_4</strain>
    </source>
</reference>
<protein>
    <submittedName>
        <fullName evidence="2">Thioredoxin family protein</fullName>
    </submittedName>
</protein>
<dbReference type="Gene3D" id="3.40.30.10">
    <property type="entry name" value="Glutaredoxin"/>
    <property type="match status" value="1"/>
</dbReference>
<organism evidence="2 3">
    <name type="scientific">Comamonas denitrificans</name>
    <dbReference type="NCBI Taxonomy" id="117506"/>
    <lineage>
        <taxon>Bacteria</taxon>
        <taxon>Pseudomonadati</taxon>
        <taxon>Pseudomonadota</taxon>
        <taxon>Betaproteobacteria</taxon>
        <taxon>Burkholderiales</taxon>
        <taxon>Comamonadaceae</taxon>
        <taxon>Comamonas</taxon>
    </lineage>
</organism>
<dbReference type="RefSeq" id="WP_207575542.1">
    <property type="nucleotide sequence ID" value="NZ_JAFNME010000020.1"/>
</dbReference>
<comment type="caution">
    <text evidence="2">The sequence shown here is derived from an EMBL/GenBank/DDBJ whole genome shotgun (WGS) entry which is preliminary data.</text>
</comment>
<keyword evidence="3" id="KW-1185">Reference proteome</keyword>
<proteinExistence type="predicted"/>